<organism evidence="1 2">
    <name type="scientific">Pseudonocardia tropica</name>
    <dbReference type="NCBI Taxonomy" id="681289"/>
    <lineage>
        <taxon>Bacteria</taxon>
        <taxon>Bacillati</taxon>
        <taxon>Actinomycetota</taxon>
        <taxon>Actinomycetes</taxon>
        <taxon>Pseudonocardiales</taxon>
        <taxon>Pseudonocardiaceae</taxon>
        <taxon>Pseudonocardia</taxon>
    </lineage>
</organism>
<dbReference type="EMBL" id="JBEDNP010000035">
    <property type="protein sequence ID" value="MEQ3542371.1"/>
    <property type="molecule type" value="Genomic_DNA"/>
</dbReference>
<name>A0ABV1K3B1_9PSEU</name>
<evidence type="ECO:0000313" key="1">
    <source>
        <dbReference type="EMBL" id="MEQ3542371.1"/>
    </source>
</evidence>
<proteinExistence type="predicted"/>
<reference evidence="1 2" key="1">
    <citation type="submission" date="2024-03" db="EMBL/GenBank/DDBJ databases">
        <title>Draft genome sequence of Pseudonocardia tropica JCM 19149.</title>
        <authorList>
            <person name="Butdee W."/>
            <person name="Duangmal K."/>
        </authorList>
    </citation>
    <scope>NUCLEOTIDE SEQUENCE [LARGE SCALE GENOMIC DNA]</scope>
    <source>
        <strain evidence="1 2">JCM 19149</strain>
    </source>
</reference>
<evidence type="ECO:0000313" key="2">
    <source>
        <dbReference type="Proteomes" id="UP001464923"/>
    </source>
</evidence>
<comment type="caution">
    <text evidence="1">The sequence shown here is derived from an EMBL/GenBank/DDBJ whole genome shotgun (WGS) entry which is preliminary data.</text>
</comment>
<dbReference type="RefSeq" id="WP_337826975.1">
    <property type="nucleotide sequence ID" value="NZ_BAABLY010000031.1"/>
</dbReference>
<protein>
    <submittedName>
        <fullName evidence="1">Uncharacterized protein</fullName>
    </submittedName>
</protein>
<accession>A0ABV1K3B1</accession>
<dbReference type="Proteomes" id="UP001464923">
    <property type="component" value="Unassembled WGS sequence"/>
</dbReference>
<gene>
    <name evidence="1" type="ORF">WHI96_26535</name>
</gene>
<sequence length="173" mass="19255">MANINNPPFWLVLGLPWPDGSRNDTEECAQAIAPTFIPREAQSRPVQAILDFAIGLHRKHGMRVIFLSELTGFLRRAQANWAEIGVPDFDTALSELIEVPTPTLFMSLTQYAHMLLCTAGNAQTITHSPENPAGRTVDPSEYAELKKNLQGALDRDWPAYIDSLTRSGRLRVD</sequence>
<keyword evidence="2" id="KW-1185">Reference proteome</keyword>